<evidence type="ECO:0000259" key="5">
    <source>
        <dbReference type="PROSITE" id="PS50865"/>
    </source>
</evidence>
<feature type="domain" description="MYND-type" evidence="5">
    <location>
        <begin position="168"/>
        <end position="210"/>
    </location>
</feature>
<protein>
    <recommendedName>
        <fullName evidence="5">MYND-type domain-containing protein</fullName>
    </recommendedName>
</protein>
<dbReference type="STRING" id="27342.A0A0H2S038"/>
<sequence length="215" mass="24716">MHLESEQDVILSELAAKYLPKLLETYKKRDYPFNTAATLMNMVTHTPYFIRFCQQPEGEKLAALHTHRLATQGFHRDHLNEDNVGETCQFLSSLLVTIGSTTVDQKDKEALLPTLKEWRKRYRGEFAKETIGRCIDQLSHKGASGLGMMFLEPMMKAQLEKGVEICKSAKCSVSAKSIGHELMQCSRCKCVRYCCIEHQRADWPEHKRLCFQPNF</sequence>
<dbReference type="InterPro" id="IPR002893">
    <property type="entry name" value="Znf_MYND"/>
</dbReference>
<gene>
    <name evidence="6" type="ORF">SCHPADRAFT_902668</name>
</gene>
<accession>A0A0H2S038</accession>
<keyword evidence="3" id="KW-0862">Zinc</keyword>
<proteinExistence type="predicted"/>
<dbReference type="SUPFAM" id="SSF144232">
    <property type="entry name" value="HIT/MYND zinc finger-like"/>
    <property type="match status" value="1"/>
</dbReference>
<dbReference type="OrthoDB" id="432970at2759"/>
<dbReference type="GO" id="GO:0008270">
    <property type="term" value="F:zinc ion binding"/>
    <property type="evidence" value="ECO:0007669"/>
    <property type="project" value="UniProtKB-KW"/>
</dbReference>
<evidence type="ECO:0000256" key="3">
    <source>
        <dbReference type="ARBA" id="ARBA00022833"/>
    </source>
</evidence>
<dbReference type="PROSITE" id="PS50865">
    <property type="entry name" value="ZF_MYND_2"/>
    <property type="match status" value="1"/>
</dbReference>
<organism evidence="6 7">
    <name type="scientific">Schizopora paradoxa</name>
    <dbReference type="NCBI Taxonomy" id="27342"/>
    <lineage>
        <taxon>Eukaryota</taxon>
        <taxon>Fungi</taxon>
        <taxon>Dikarya</taxon>
        <taxon>Basidiomycota</taxon>
        <taxon>Agaricomycotina</taxon>
        <taxon>Agaricomycetes</taxon>
        <taxon>Hymenochaetales</taxon>
        <taxon>Schizoporaceae</taxon>
        <taxon>Schizopora</taxon>
    </lineage>
</organism>
<dbReference type="Gene3D" id="6.10.140.2220">
    <property type="match status" value="1"/>
</dbReference>
<evidence type="ECO:0000313" key="6">
    <source>
        <dbReference type="EMBL" id="KLO15098.1"/>
    </source>
</evidence>
<name>A0A0H2S038_9AGAM</name>
<dbReference type="Proteomes" id="UP000053477">
    <property type="component" value="Unassembled WGS sequence"/>
</dbReference>
<dbReference type="EMBL" id="KQ085934">
    <property type="protein sequence ID" value="KLO15098.1"/>
    <property type="molecule type" value="Genomic_DNA"/>
</dbReference>
<evidence type="ECO:0000256" key="4">
    <source>
        <dbReference type="PROSITE-ProRule" id="PRU00134"/>
    </source>
</evidence>
<keyword evidence="7" id="KW-1185">Reference proteome</keyword>
<keyword evidence="1" id="KW-0479">Metal-binding</keyword>
<evidence type="ECO:0000256" key="2">
    <source>
        <dbReference type="ARBA" id="ARBA00022771"/>
    </source>
</evidence>
<dbReference type="AlphaFoldDB" id="A0A0H2S038"/>
<keyword evidence="2 4" id="KW-0863">Zinc-finger</keyword>
<evidence type="ECO:0000313" key="7">
    <source>
        <dbReference type="Proteomes" id="UP000053477"/>
    </source>
</evidence>
<dbReference type="InParanoid" id="A0A0H2S038"/>
<reference evidence="6 7" key="1">
    <citation type="submission" date="2015-04" db="EMBL/GenBank/DDBJ databases">
        <title>Complete genome sequence of Schizopora paradoxa KUC8140, a cosmopolitan wood degrader in East Asia.</title>
        <authorList>
            <consortium name="DOE Joint Genome Institute"/>
            <person name="Min B."/>
            <person name="Park H."/>
            <person name="Jang Y."/>
            <person name="Kim J.-J."/>
            <person name="Kim K.H."/>
            <person name="Pangilinan J."/>
            <person name="Lipzen A."/>
            <person name="Riley R."/>
            <person name="Grigoriev I.V."/>
            <person name="Spatafora J.W."/>
            <person name="Choi I.-G."/>
        </authorList>
    </citation>
    <scope>NUCLEOTIDE SEQUENCE [LARGE SCALE GENOMIC DNA]</scope>
    <source>
        <strain evidence="6 7">KUC8140</strain>
    </source>
</reference>
<dbReference type="Pfam" id="PF01753">
    <property type="entry name" value="zf-MYND"/>
    <property type="match status" value="1"/>
</dbReference>
<evidence type="ECO:0000256" key="1">
    <source>
        <dbReference type="ARBA" id="ARBA00022723"/>
    </source>
</evidence>